<feature type="transmembrane region" description="Helical" evidence="7">
    <location>
        <begin position="109"/>
        <end position="129"/>
    </location>
</feature>
<evidence type="ECO:0000256" key="7">
    <source>
        <dbReference type="RuleBase" id="RU363032"/>
    </source>
</evidence>
<organism evidence="9 10">
    <name type="scientific">Aerophobetes bacterium</name>
    <dbReference type="NCBI Taxonomy" id="2030807"/>
    <lineage>
        <taxon>Bacteria</taxon>
        <taxon>Candidatus Aerophobota</taxon>
    </lineage>
</organism>
<keyword evidence="6 7" id="KW-0472">Membrane</keyword>
<keyword evidence="4 7" id="KW-0812">Transmembrane</keyword>
<accession>A0A662DLX1</accession>
<dbReference type="Proteomes" id="UP000267654">
    <property type="component" value="Unassembled WGS sequence"/>
</dbReference>
<dbReference type="AlphaFoldDB" id="A0A662DLX1"/>
<comment type="similarity">
    <text evidence="7">Belongs to the binding-protein-dependent transport system permease family.</text>
</comment>
<dbReference type="GO" id="GO:0055085">
    <property type="term" value="P:transmembrane transport"/>
    <property type="evidence" value="ECO:0007669"/>
    <property type="project" value="InterPro"/>
</dbReference>
<reference evidence="9 10" key="1">
    <citation type="submission" date="2018-06" db="EMBL/GenBank/DDBJ databases">
        <title>Extensive metabolic versatility and redundancy in microbially diverse, dynamic hydrothermal sediments.</title>
        <authorList>
            <person name="Dombrowski N."/>
            <person name="Teske A."/>
            <person name="Baker B.J."/>
        </authorList>
    </citation>
    <scope>NUCLEOTIDE SEQUENCE [LARGE SCALE GENOMIC DNA]</scope>
    <source>
        <strain evidence="9">B19_G9</strain>
    </source>
</reference>
<evidence type="ECO:0000256" key="2">
    <source>
        <dbReference type="ARBA" id="ARBA00022448"/>
    </source>
</evidence>
<dbReference type="InterPro" id="IPR035906">
    <property type="entry name" value="MetI-like_sf"/>
</dbReference>
<proteinExistence type="inferred from homology"/>
<keyword evidence="5 7" id="KW-1133">Transmembrane helix</keyword>
<evidence type="ECO:0000259" key="8">
    <source>
        <dbReference type="PROSITE" id="PS50928"/>
    </source>
</evidence>
<keyword evidence="2 7" id="KW-0813">Transport</keyword>
<dbReference type="CDD" id="cd06261">
    <property type="entry name" value="TM_PBP2"/>
    <property type="match status" value="1"/>
</dbReference>
<dbReference type="PANTHER" id="PTHR30193:SF37">
    <property type="entry name" value="INNER MEMBRANE ABC TRANSPORTER PERMEASE PROTEIN YCJO"/>
    <property type="match status" value="1"/>
</dbReference>
<protein>
    <recommendedName>
        <fullName evidence="8">ABC transmembrane type-1 domain-containing protein</fullName>
    </recommendedName>
</protein>
<sequence length="294" mass="33857">MNRFQKFHQSVVVPYLWLMPALIFLLVIVFLPVAVSLILSFYRFTGYELNIFNKFVGIYNFKFLFHQRYFWISLRNTFYFVGSMTFIQTTISLFLAIIIFFGNFKYSSLIRMLIFFPGVLAPVSVSLAWRKILEQDGLINQILHTSYPWLSNVNLAIWCVIFVNIWQWVGYNLVIFYAGLEGINKELLEAADIDGANWTQKIFKIVIPFLRPTIFLNALLNLIGSFRAFDIVYVLTGGGPAHNSEVFTTLMYYYSFAPNGPSKMGVGAALAFVMFLAIIAFGIVRIKLLKEQKV</sequence>
<dbReference type="InterPro" id="IPR000515">
    <property type="entry name" value="MetI-like"/>
</dbReference>
<evidence type="ECO:0000256" key="3">
    <source>
        <dbReference type="ARBA" id="ARBA00022475"/>
    </source>
</evidence>
<feature type="transmembrane region" description="Helical" evidence="7">
    <location>
        <begin position="214"/>
        <end position="235"/>
    </location>
</feature>
<dbReference type="SUPFAM" id="SSF161098">
    <property type="entry name" value="MetI-like"/>
    <property type="match status" value="1"/>
</dbReference>
<evidence type="ECO:0000256" key="6">
    <source>
        <dbReference type="ARBA" id="ARBA00023136"/>
    </source>
</evidence>
<dbReference type="Pfam" id="PF00528">
    <property type="entry name" value="BPD_transp_1"/>
    <property type="match status" value="1"/>
</dbReference>
<feature type="transmembrane region" description="Helical" evidence="7">
    <location>
        <begin position="264"/>
        <end position="284"/>
    </location>
</feature>
<comment type="caution">
    <text evidence="9">The sequence shown here is derived from an EMBL/GenBank/DDBJ whole genome shotgun (WGS) entry which is preliminary data.</text>
</comment>
<evidence type="ECO:0000256" key="1">
    <source>
        <dbReference type="ARBA" id="ARBA00004651"/>
    </source>
</evidence>
<feature type="transmembrane region" description="Helical" evidence="7">
    <location>
        <begin position="78"/>
        <end position="102"/>
    </location>
</feature>
<evidence type="ECO:0000313" key="9">
    <source>
        <dbReference type="EMBL" id="RLE15293.1"/>
    </source>
</evidence>
<keyword evidence="3" id="KW-1003">Cell membrane</keyword>
<dbReference type="GO" id="GO:0005886">
    <property type="term" value="C:plasma membrane"/>
    <property type="evidence" value="ECO:0007669"/>
    <property type="project" value="UniProtKB-SubCell"/>
</dbReference>
<feature type="domain" description="ABC transmembrane type-1" evidence="8">
    <location>
        <begin position="74"/>
        <end position="285"/>
    </location>
</feature>
<evidence type="ECO:0000256" key="4">
    <source>
        <dbReference type="ARBA" id="ARBA00022692"/>
    </source>
</evidence>
<evidence type="ECO:0000313" key="10">
    <source>
        <dbReference type="Proteomes" id="UP000267654"/>
    </source>
</evidence>
<gene>
    <name evidence="9" type="ORF">DRI96_00075</name>
</gene>
<comment type="subcellular location">
    <subcellularLocation>
        <location evidence="1 7">Cell membrane</location>
        <topology evidence="1 7">Multi-pass membrane protein</topology>
    </subcellularLocation>
</comment>
<dbReference type="PANTHER" id="PTHR30193">
    <property type="entry name" value="ABC TRANSPORTER PERMEASE PROTEIN"/>
    <property type="match status" value="1"/>
</dbReference>
<feature type="transmembrane region" description="Helical" evidence="7">
    <location>
        <begin position="12"/>
        <end position="42"/>
    </location>
</feature>
<dbReference type="InterPro" id="IPR051393">
    <property type="entry name" value="ABC_transporter_permease"/>
</dbReference>
<name>A0A662DLX1_UNCAE</name>
<dbReference type="PROSITE" id="PS50928">
    <property type="entry name" value="ABC_TM1"/>
    <property type="match status" value="1"/>
</dbReference>
<dbReference type="EMBL" id="QMQB01000002">
    <property type="protein sequence ID" value="RLE15293.1"/>
    <property type="molecule type" value="Genomic_DNA"/>
</dbReference>
<dbReference type="Gene3D" id="1.10.3720.10">
    <property type="entry name" value="MetI-like"/>
    <property type="match status" value="1"/>
</dbReference>
<feature type="transmembrane region" description="Helical" evidence="7">
    <location>
        <begin position="155"/>
        <end position="178"/>
    </location>
</feature>
<evidence type="ECO:0000256" key="5">
    <source>
        <dbReference type="ARBA" id="ARBA00022989"/>
    </source>
</evidence>